<protein>
    <submittedName>
        <fullName evidence="1">Uncharacterized protein</fullName>
    </submittedName>
</protein>
<dbReference type="EMBL" id="CAJPIN010014189">
    <property type="protein sequence ID" value="CAG2060972.1"/>
    <property type="molecule type" value="Genomic_DNA"/>
</dbReference>
<proteinExistence type="predicted"/>
<gene>
    <name evidence="1" type="ORF">TPAB3V08_LOCUS7927</name>
</gene>
<accession>A0ABN7P4Z3</accession>
<reference evidence="1" key="1">
    <citation type="submission" date="2021-03" db="EMBL/GenBank/DDBJ databases">
        <authorList>
            <person name="Tran Van P."/>
        </authorList>
    </citation>
    <scope>NUCLEOTIDE SEQUENCE</scope>
</reference>
<dbReference type="Proteomes" id="UP001153148">
    <property type="component" value="Unassembled WGS sequence"/>
</dbReference>
<name>A0ABN7P4Z3_TIMPD</name>
<sequence length="102" mass="11358">MCFFWFLEHEEDLVNSLLRGKLPGVGFPQCLLYCVCRNLGMVSSVTGLLSTHATLSAVGRLFSQEDRIDLADCIILEQGDILKAGFPSLGGVKHFRWRAVDQ</sequence>
<evidence type="ECO:0000313" key="1">
    <source>
        <dbReference type="EMBL" id="CAG2060972.1"/>
    </source>
</evidence>
<evidence type="ECO:0000313" key="2">
    <source>
        <dbReference type="Proteomes" id="UP001153148"/>
    </source>
</evidence>
<organism evidence="1 2">
    <name type="scientific">Timema podura</name>
    <name type="common">Walking stick</name>
    <dbReference type="NCBI Taxonomy" id="61482"/>
    <lineage>
        <taxon>Eukaryota</taxon>
        <taxon>Metazoa</taxon>
        <taxon>Ecdysozoa</taxon>
        <taxon>Arthropoda</taxon>
        <taxon>Hexapoda</taxon>
        <taxon>Insecta</taxon>
        <taxon>Pterygota</taxon>
        <taxon>Neoptera</taxon>
        <taxon>Polyneoptera</taxon>
        <taxon>Phasmatodea</taxon>
        <taxon>Timematodea</taxon>
        <taxon>Timematoidea</taxon>
        <taxon>Timematidae</taxon>
        <taxon>Timema</taxon>
    </lineage>
</organism>
<comment type="caution">
    <text evidence="1">The sequence shown here is derived from an EMBL/GenBank/DDBJ whole genome shotgun (WGS) entry which is preliminary data.</text>
</comment>
<keyword evidence="2" id="KW-1185">Reference proteome</keyword>